<dbReference type="PANTHER" id="PTHR33164:SF104">
    <property type="entry name" value="TRANSCRIPTIONAL REGULATORY PROTEIN"/>
    <property type="match status" value="1"/>
</dbReference>
<dbReference type="SUPFAM" id="SSF46785">
    <property type="entry name" value="Winged helix' DNA-binding domain"/>
    <property type="match status" value="1"/>
</dbReference>
<dbReference type="PRINTS" id="PR00598">
    <property type="entry name" value="HTHMARR"/>
</dbReference>
<dbReference type="SMART" id="SM00347">
    <property type="entry name" value="HTH_MARR"/>
    <property type="match status" value="1"/>
</dbReference>
<dbReference type="PANTHER" id="PTHR33164">
    <property type="entry name" value="TRANSCRIPTIONAL REGULATOR, MARR FAMILY"/>
    <property type="match status" value="1"/>
</dbReference>
<feature type="region of interest" description="Disordered" evidence="1">
    <location>
        <begin position="150"/>
        <end position="183"/>
    </location>
</feature>
<dbReference type="InterPro" id="IPR039422">
    <property type="entry name" value="MarR/SlyA-like"/>
</dbReference>
<evidence type="ECO:0000313" key="4">
    <source>
        <dbReference type="Proteomes" id="UP001597181"/>
    </source>
</evidence>
<protein>
    <submittedName>
        <fullName evidence="3">MarR family winged helix-turn-helix transcriptional regulator</fullName>
    </submittedName>
</protein>
<proteinExistence type="predicted"/>
<name>A0ABW3TP80_9MICO</name>
<dbReference type="Gene3D" id="1.10.10.10">
    <property type="entry name" value="Winged helix-like DNA-binding domain superfamily/Winged helix DNA-binding domain"/>
    <property type="match status" value="1"/>
</dbReference>
<feature type="domain" description="HTH marR-type" evidence="2">
    <location>
        <begin position="6"/>
        <end position="147"/>
    </location>
</feature>
<organism evidence="3 4">
    <name type="scientific">Leucobacter albus</name>
    <dbReference type="NCBI Taxonomy" id="272210"/>
    <lineage>
        <taxon>Bacteria</taxon>
        <taxon>Bacillati</taxon>
        <taxon>Actinomycetota</taxon>
        <taxon>Actinomycetes</taxon>
        <taxon>Micrococcales</taxon>
        <taxon>Microbacteriaceae</taxon>
        <taxon>Leucobacter</taxon>
    </lineage>
</organism>
<gene>
    <name evidence="3" type="ORF">ACFQ3U_11595</name>
</gene>
<evidence type="ECO:0000313" key="3">
    <source>
        <dbReference type="EMBL" id="MFD1202536.1"/>
    </source>
</evidence>
<dbReference type="Pfam" id="PF12802">
    <property type="entry name" value="MarR_2"/>
    <property type="match status" value="1"/>
</dbReference>
<sequence>MHSGNPDEASRELLGAIVALIANWSASNTQGAIAREMGLDIAESDVRALYTIGQRADGIRPADLAHELRLSRPTTSKAIARLTATGVIAKEPSPTDQRSARLLLTPSGQAAYGRLVDAGVAMIERAVEGLAPEETATVAGVVRRLMRPVPTADPERALEDLDGCSAARRTPPRGANAIEGEPS</sequence>
<keyword evidence="4" id="KW-1185">Reference proteome</keyword>
<evidence type="ECO:0000259" key="2">
    <source>
        <dbReference type="PROSITE" id="PS50995"/>
    </source>
</evidence>
<dbReference type="EMBL" id="JBHTLY010000005">
    <property type="protein sequence ID" value="MFD1202536.1"/>
    <property type="molecule type" value="Genomic_DNA"/>
</dbReference>
<comment type="caution">
    <text evidence="3">The sequence shown here is derived from an EMBL/GenBank/DDBJ whole genome shotgun (WGS) entry which is preliminary data.</text>
</comment>
<dbReference type="InterPro" id="IPR036390">
    <property type="entry name" value="WH_DNA-bd_sf"/>
</dbReference>
<dbReference type="InterPro" id="IPR036388">
    <property type="entry name" value="WH-like_DNA-bd_sf"/>
</dbReference>
<dbReference type="RefSeq" id="WP_343960508.1">
    <property type="nucleotide sequence ID" value="NZ_BAAAKZ010000008.1"/>
</dbReference>
<dbReference type="Proteomes" id="UP001597181">
    <property type="component" value="Unassembled WGS sequence"/>
</dbReference>
<evidence type="ECO:0000256" key="1">
    <source>
        <dbReference type="SAM" id="MobiDB-lite"/>
    </source>
</evidence>
<accession>A0ABW3TP80</accession>
<reference evidence="4" key="1">
    <citation type="journal article" date="2019" name="Int. J. Syst. Evol. Microbiol.">
        <title>The Global Catalogue of Microorganisms (GCM) 10K type strain sequencing project: providing services to taxonomists for standard genome sequencing and annotation.</title>
        <authorList>
            <consortium name="The Broad Institute Genomics Platform"/>
            <consortium name="The Broad Institute Genome Sequencing Center for Infectious Disease"/>
            <person name="Wu L."/>
            <person name="Ma J."/>
        </authorList>
    </citation>
    <scope>NUCLEOTIDE SEQUENCE [LARGE SCALE GENOMIC DNA]</scope>
    <source>
        <strain evidence="4">CCUG 50213</strain>
    </source>
</reference>
<dbReference type="InterPro" id="IPR000835">
    <property type="entry name" value="HTH_MarR-typ"/>
</dbReference>
<dbReference type="PROSITE" id="PS50995">
    <property type="entry name" value="HTH_MARR_2"/>
    <property type="match status" value="1"/>
</dbReference>